<comment type="caution">
    <text evidence="3">The sequence shown here is derived from an EMBL/GenBank/DDBJ whole genome shotgun (WGS) entry which is preliminary data.</text>
</comment>
<dbReference type="GO" id="GO:0003677">
    <property type="term" value="F:DNA binding"/>
    <property type="evidence" value="ECO:0007669"/>
    <property type="project" value="UniProtKB-UniRule"/>
</dbReference>
<dbReference type="AlphaFoldDB" id="A0A1J5B592"/>
<evidence type="ECO:0000313" key="4">
    <source>
        <dbReference type="Proteomes" id="UP000183605"/>
    </source>
</evidence>
<sequence length="77" mass="8955">MQIQTIEEVVKMQPKGLLTIPKNIRTEFGFSENDFVRIKATAGKVYLEPVRTLAYPVRSYTDKELSEFFELDKKLSK</sequence>
<accession>A0A1J5B592</accession>
<dbReference type="PROSITE" id="PS51740">
    <property type="entry name" value="SPOVT_ABRB"/>
    <property type="match status" value="1"/>
</dbReference>
<dbReference type="Proteomes" id="UP000183605">
    <property type="component" value="Unassembled WGS sequence"/>
</dbReference>
<gene>
    <name evidence="3" type="ORF">AUK18_02495</name>
</gene>
<protein>
    <recommendedName>
        <fullName evidence="2">SpoVT-AbrB domain-containing protein</fullName>
    </recommendedName>
</protein>
<keyword evidence="1" id="KW-0238">DNA-binding</keyword>
<dbReference type="InterPro" id="IPR037914">
    <property type="entry name" value="SpoVT-AbrB_sf"/>
</dbReference>
<organism evidence="3 4">
    <name type="scientific">Candidatus Beckwithbacteria bacterium CG2_30_44_31</name>
    <dbReference type="NCBI Taxonomy" id="1805035"/>
    <lineage>
        <taxon>Bacteria</taxon>
        <taxon>Candidatus Beckwithiibacteriota</taxon>
    </lineage>
</organism>
<dbReference type="EMBL" id="MNXQ01000046">
    <property type="protein sequence ID" value="OIP03162.1"/>
    <property type="molecule type" value="Genomic_DNA"/>
</dbReference>
<dbReference type="InterPro" id="IPR007159">
    <property type="entry name" value="SpoVT-AbrB_dom"/>
</dbReference>
<evidence type="ECO:0000313" key="3">
    <source>
        <dbReference type="EMBL" id="OIP03162.1"/>
    </source>
</evidence>
<dbReference type="Gene3D" id="2.10.260.10">
    <property type="match status" value="1"/>
</dbReference>
<feature type="domain" description="SpoVT-AbrB" evidence="2">
    <location>
        <begin position="7"/>
        <end position="52"/>
    </location>
</feature>
<dbReference type="SUPFAM" id="SSF89447">
    <property type="entry name" value="AbrB/MazE/MraZ-like"/>
    <property type="match status" value="1"/>
</dbReference>
<reference evidence="3 4" key="1">
    <citation type="journal article" date="2016" name="Environ. Microbiol.">
        <title>Genomic resolution of a cold subsurface aquifer community provides metabolic insights for novel microbes adapted to high CO concentrations.</title>
        <authorList>
            <person name="Probst A.J."/>
            <person name="Castelle C.J."/>
            <person name="Singh A."/>
            <person name="Brown C.T."/>
            <person name="Anantharaman K."/>
            <person name="Sharon I."/>
            <person name="Hug L.A."/>
            <person name="Burstein D."/>
            <person name="Emerson J.B."/>
            <person name="Thomas B.C."/>
            <person name="Banfield J.F."/>
        </authorList>
    </citation>
    <scope>NUCLEOTIDE SEQUENCE [LARGE SCALE GENOMIC DNA]</scope>
    <source>
        <strain evidence="3">CG2_30_44_31</strain>
    </source>
</reference>
<dbReference type="SMART" id="SM00966">
    <property type="entry name" value="SpoVT_AbrB"/>
    <property type="match status" value="1"/>
</dbReference>
<evidence type="ECO:0000256" key="1">
    <source>
        <dbReference type="PROSITE-ProRule" id="PRU01076"/>
    </source>
</evidence>
<dbReference type="NCBIfam" id="TIGR01439">
    <property type="entry name" value="lp_hng_hel_AbrB"/>
    <property type="match status" value="1"/>
</dbReference>
<name>A0A1J5B592_9BACT</name>
<evidence type="ECO:0000259" key="2">
    <source>
        <dbReference type="PROSITE" id="PS51740"/>
    </source>
</evidence>
<proteinExistence type="predicted"/>